<organism evidence="3 4">
    <name type="scientific">Sumerlaea chitinivorans</name>
    <dbReference type="NCBI Taxonomy" id="2250252"/>
    <lineage>
        <taxon>Bacteria</taxon>
        <taxon>Candidatus Sumerlaeota</taxon>
        <taxon>Candidatus Sumerlaeia</taxon>
        <taxon>Candidatus Sumerlaeales</taxon>
        <taxon>Candidatus Sumerlaeaceae</taxon>
        <taxon>Candidatus Sumerlaea</taxon>
    </lineage>
</organism>
<dbReference type="Gene3D" id="3.40.190.10">
    <property type="entry name" value="Periplasmic binding protein-like II"/>
    <property type="match status" value="2"/>
</dbReference>
<dbReference type="AlphaFoldDB" id="A0A2Z4Y378"/>
<dbReference type="Pfam" id="PF13416">
    <property type="entry name" value="SBP_bac_8"/>
    <property type="match status" value="2"/>
</dbReference>
<name>A0A2Z4Y378_SUMC1</name>
<dbReference type="PROSITE" id="PS51257">
    <property type="entry name" value="PROKAR_LIPOPROTEIN"/>
    <property type="match status" value="1"/>
</dbReference>
<feature type="compositionally biased region" description="Basic and acidic residues" evidence="1">
    <location>
        <begin position="200"/>
        <end position="223"/>
    </location>
</feature>
<feature type="region of interest" description="Disordered" evidence="1">
    <location>
        <begin position="200"/>
        <end position="288"/>
    </location>
</feature>
<dbReference type="Proteomes" id="UP000262583">
    <property type="component" value="Chromosome"/>
</dbReference>
<dbReference type="InterPro" id="IPR006059">
    <property type="entry name" value="SBP"/>
</dbReference>
<keyword evidence="3" id="KW-0449">Lipoprotein</keyword>
<protein>
    <submittedName>
        <fullName evidence="3">Putative sugar-binding lipoprotein</fullName>
    </submittedName>
</protein>
<sequence length="696" mass="78593">MLQARFHNAWMKCAFLLIASTLLALAGCKQRLNPHVAPEGDPEVVVAGMLASLQNNPAGTGALPSATQRVRLTVNNAPAGYELFEQELIQQLVRIFEQRNPDIQIEFSTWRFTPESFYERARNRTLTDIVEISVDQAQTIIGLSYAADLTDLVAQEELVRQLNPSALALLQKDGRIFGVPVELHSMALFYNRQILEEALRPPSKEQKAPPSKKDEKKKGKGGSDEWNLETIPAPALPQSEQGSGRMVAQFRRSGRSYYDYSQTQTQEEEEQNQPSYSRRAEQQVENEYQVPARRRPIWPFRPLGQQRRIPVFGQPRESDALPDQRTGRPSESEEEIESAVPSRRGFQPETEVDSDIESARPHARQPQLPPPKEVPTSAPAEEVTETVVKEEGTTVVQFAGLPQNWEEFIKLAVKLTDHGKGVYGYAPVLFAQEGGREFVQWGIQAGMEVERQTPSGITLALRSQAATDVLSFLKDLRWRYDVIPPPEKCYADNVMRMFADGKVAMVMLPATRDTIRQLMRMGMPLDNIGIAALPAGPQSRDHLVFGRALIVNSQLEKAKRAAAVRWLLFLLDPEVQRLREQYYFREQELTGIPRVPLYAPPKQSAVNQSLLPYRSIPVFADYEDVVASHIRAEPAHFAHELYEDLAKDVRKVVEQRDLAPASIVPVLALEFEKQFLSNAPATKEGLDRYLRLFSRR</sequence>
<feature type="signal peptide" evidence="2">
    <location>
        <begin position="1"/>
        <end position="26"/>
    </location>
</feature>
<dbReference type="SUPFAM" id="SSF53850">
    <property type="entry name" value="Periplasmic binding protein-like II"/>
    <property type="match status" value="2"/>
</dbReference>
<accession>A0A2Z4Y378</accession>
<dbReference type="PANTHER" id="PTHR43649:SF12">
    <property type="entry name" value="DIACETYLCHITOBIOSE BINDING PROTEIN DASA"/>
    <property type="match status" value="1"/>
</dbReference>
<gene>
    <name evidence="3" type="ORF">BRCON_0296</name>
</gene>
<proteinExistence type="predicted"/>
<dbReference type="EMBL" id="CP030759">
    <property type="protein sequence ID" value="AXA35073.1"/>
    <property type="molecule type" value="Genomic_DNA"/>
</dbReference>
<evidence type="ECO:0000313" key="4">
    <source>
        <dbReference type="Proteomes" id="UP000262583"/>
    </source>
</evidence>
<evidence type="ECO:0000256" key="1">
    <source>
        <dbReference type="SAM" id="MobiDB-lite"/>
    </source>
</evidence>
<dbReference type="InterPro" id="IPR050490">
    <property type="entry name" value="Bact_solute-bd_prot1"/>
</dbReference>
<reference evidence="3 4" key="1">
    <citation type="submission" date="2018-05" db="EMBL/GenBank/DDBJ databases">
        <title>A metagenomic window into the 2 km-deep terrestrial subsurface aquifer revealed taxonomically and functionally diverse microbial community comprising novel uncultured bacterial lineages.</title>
        <authorList>
            <person name="Kadnikov V.V."/>
            <person name="Mardanov A.V."/>
            <person name="Beletsky A.V."/>
            <person name="Banks D."/>
            <person name="Pimenov N.V."/>
            <person name="Frank Y.A."/>
            <person name="Karnachuk O.V."/>
            <person name="Ravin N.V."/>
        </authorList>
    </citation>
    <scope>NUCLEOTIDE SEQUENCE [LARGE SCALE GENOMIC DNA]</scope>
    <source>
        <strain evidence="3">BY</strain>
    </source>
</reference>
<evidence type="ECO:0000313" key="3">
    <source>
        <dbReference type="EMBL" id="AXA35073.1"/>
    </source>
</evidence>
<dbReference type="KEGG" id="schv:BRCON_0296"/>
<evidence type="ECO:0000256" key="2">
    <source>
        <dbReference type="SAM" id="SignalP"/>
    </source>
</evidence>
<dbReference type="PANTHER" id="PTHR43649">
    <property type="entry name" value="ARABINOSE-BINDING PROTEIN-RELATED"/>
    <property type="match status" value="1"/>
</dbReference>
<feature type="region of interest" description="Disordered" evidence="1">
    <location>
        <begin position="306"/>
        <end position="381"/>
    </location>
</feature>
<feature type="chain" id="PRO_5016314868" evidence="2">
    <location>
        <begin position="27"/>
        <end position="696"/>
    </location>
</feature>
<keyword evidence="2" id="KW-0732">Signal</keyword>